<dbReference type="AlphaFoldDB" id="A0AA45R5V6"/>
<sequence>MSEHETAPQPALMSVAEAARFLGVSRATAYRYANKGLIPVKRYENSVYVLRAQLIASLTADTKPTEEAA</sequence>
<dbReference type="InterPro" id="IPR009061">
    <property type="entry name" value="DNA-bd_dom_put_sf"/>
</dbReference>
<organism evidence="2 3">
    <name type="scientific">Actinosynnema pretiosum subsp. pretiosum</name>
    <dbReference type="NCBI Taxonomy" id="103721"/>
    <lineage>
        <taxon>Bacteria</taxon>
        <taxon>Bacillati</taxon>
        <taxon>Actinomycetota</taxon>
        <taxon>Actinomycetes</taxon>
        <taxon>Pseudonocardiales</taxon>
        <taxon>Pseudonocardiaceae</taxon>
        <taxon>Actinosynnema</taxon>
    </lineage>
</organism>
<gene>
    <name evidence="2" type="ORF">KCV87_10045</name>
</gene>
<accession>A0AA45R5V6</accession>
<proteinExistence type="predicted"/>
<evidence type="ECO:0000313" key="3">
    <source>
        <dbReference type="Proteomes" id="UP000677152"/>
    </source>
</evidence>
<dbReference type="Proteomes" id="UP000677152">
    <property type="component" value="Chromosome"/>
</dbReference>
<name>A0AA45R5V6_9PSEU</name>
<dbReference type="SUPFAM" id="SSF46955">
    <property type="entry name" value="Putative DNA-binding domain"/>
    <property type="match status" value="1"/>
</dbReference>
<evidence type="ECO:0000313" key="2">
    <source>
        <dbReference type="EMBL" id="QUF06362.1"/>
    </source>
</evidence>
<protein>
    <submittedName>
        <fullName evidence="2">Helix-turn-helix domain-containing protein</fullName>
    </submittedName>
</protein>
<reference evidence="2" key="1">
    <citation type="submission" date="2021-04" db="EMBL/GenBank/DDBJ databases">
        <title>Genomic sequence of Actinosynnema pretiosum subsp. pretiosum ATCC 31280 (C-14919).</title>
        <authorList>
            <person name="Bai L."/>
            <person name="Wang X."/>
            <person name="Xiao Y."/>
        </authorList>
    </citation>
    <scope>NUCLEOTIDE SEQUENCE</scope>
    <source>
        <strain evidence="2">ATCC 31280</strain>
    </source>
</reference>
<evidence type="ECO:0000259" key="1">
    <source>
        <dbReference type="Pfam" id="PF12728"/>
    </source>
</evidence>
<dbReference type="EMBL" id="CP073249">
    <property type="protein sequence ID" value="QUF06362.1"/>
    <property type="molecule type" value="Genomic_DNA"/>
</dbReference>
<dbReference type="InterPro" id="IPR041657">
    <property type="entry name" value="HTH_17"/>
</dbReference>
<feature type="domain" description="Helix-turn-helix" evidence="1">
    <location>
        <begin position="12"/>
        <end position="58"/>
    </location>
</feature>
<dbReference type="Pfam" id="PF12728">
    <property type="entry name" value="HTH_17"/>
    <property type="match status" value="1"/>
</dbReference>